<dbReference type="Pfam" id="PF13621">
    <property type="entry name" value="Cupin_8"/>
    <property type="match status" value="1"/>
</dbReference>
<dbReference type="Gene3D" id="2.60.120.650">
    <property type="entry name" value="Cupin"/>
    <property type="match status" value="1"/>
</dbReference>
<keyword evidence="1" id="KW-0812">Transmembrane</keyword>
<feature type="transmembrane region" description="Helical" evidence="1">
    <location>
        <begin position="63"/>
        <end position="81"/>
    </location>
</feature>
<protein>
    <recommendedName>
        <fullName evidence="2">Cupin-like domain-containing protein</fullName>
    </recommendedName>
</protein>
<comment type="caution">
    <text evidence="3">The sequence shown here is derived from an EMBL/GenBank/DDBJ whole genome shotgun (WGS) entry which is preliminary data.</text>
</comment>
<evidence type="ECO:0000259" key="2">
    <source>
        <dbReference type="Pfam" id="PF13621"/>
    </source>
</evidence>
<keyword evidence="1" id="KW-1133">Transmembrane helix</keyword>
<dbReference type="InterPro" id="IPR041667">
    <property type="entry name" value="Cupin_8"/>
</dbReference>
<evidence type="ECO:0000256" key="1">
    <source>
        <dbReference type="SAM" id="Phobius"/>
    </source>
</evidence>
<keyword evidence="4" id="KW-1185">Reference proteome</keyword>
<dbReference type="EMBL" id="CAXAJV020001290">
    <property type="protein sequence ID" value="CAL7940419.1"/>
    <property type="molecule type" value="Genomic_DNA"/>
</dbReference>
<evidence type="ECO:0000313" key="4">
    <source>
        <dbReference type="Proteomes" id="UP001642520"/>
    </source>
</evidence>
<evidence type="ECO:0000313" key="3">
    <source>
        <dbReference type="EMBL" id="CAL7940419.1"/>
    </source>
</evidence>
<accession>A0ABP1NHA9</accession>
<proteinExistence type="predicted"/>
<reference evidence="3 4" key="1">
    <citation type="submission" date="2024-08" db="EMBL/GenBank/DDBJ databases">
        <authorList>
            <person name="Will J Nash"/>
            <person name="Angela Man"/>
            <person name="Seanna McTaggart"/>
            <person name="Kendall Baker"/>
            <person name="Tom Barker"/>
            <person name="Leah Catchpole"/>
            <person name="Alex Durrant"/>
            <person name="Karim Gharbi"/>
            <person name="Naomi Irish"/>
            <person name="Gemy Kaithakottil"/>
            <person name="Debby Ku"/>
            <person name="Aaliyah Providence"/>
            <person name="Felix Shaw"/>
            <person name="David Swarbreck"/>
            <person name="Chris Watkins"/>
            <person name="Ann M. McCartney"/>
            <person name="Giulio Formenti"/>
            <person name="Alice Mouton"/>
            <person name="Noel Vella"/>
            <person name="Bjorn M von Reumont"/>
            <person name="Adriana Vella"/>
            <person name="Wilfried Haerty"/>
        </authorList>
    </citation>
    <scope>NUCLEOTIDE SEQUENCE [LARGE SCALE GENOMIC DNA]</scope>
</reference>
<organism evidence="3 4">
    <name type="scientific">Xylocopa violacea</name>
    <name type="common">Violet carpenter bee</name>
    <name type="synonym">Apis violacea</name>
    <dbReference type="NCBI Taxonomy" id="135666"/>
    <lineage>
        <taxon>Eukaryota</taxon>
        <taxon>Metazoa</taxon>
        <taxon>Ecdysozoa</taxon>
        <taxon>Arthropoda</taxon>
        <taxon>Hexapoda</taxon>
        <taxon>Insecta</taxon>
        <taxon>Pterygota</taxon>
        <taxon>Neoptera</taxon>
        <taxon>Endopterygota</taxon>
        <taxon>Hymenoptera</taxon>
        <taxon>Apocrita</taxon>
        <taxon>Aculeata</taxon>
        <taxon>Apoidea</taxon>
        <taxon>Anthophila</taxon>
        <taxon>Apidae</taxon>
        <taxon>Xylocopa</taxon>
        <taxon>Xylocopa</taxon>
    </lineage>
</organism>
<gene>
    <name evidence="3" type="ORF">XYLVIOL_LOCUS4484</name>
</gene>
<sequence>MTDLNSNKVSSDSPKKSLEFAKKELRAIVTRIEETSLLSRSAKLFRAQRLLGSGGSKLRRGHLWILLILAWILGQFLWNYVHTVRHDKVSYEAIFLDQGRTSASGRRSCVTIFLVATERDALVRVSPAFYKRSELVDRFLRRVVCFSSVWRSYPRSRRKYSGQPRTARCAGTFNRLTGYPTWILRLSSNGTDSCDSRRRLHAHSPRRSLICFATNSYAYSGRPVVVTDAMANWTATTKFSFAFFKSLYDGEDANCQFFPYKTEFKSLQDVFEMSESRASLEEGTKPWYVGWSNCDEEIGSELRRYYQRPYFLPATAESEKTDWIFMGSHGYGAPMHVDDVEHPSWQAQIKGEKQWILEPPRECHYACNRLEVVVHPGEIIVLDTNRWYHQTKIVSEEMSITIGAEYD</sequence>
<feature type="domain" description="Cupin-like" evidence="2">
    <location>
        <begin position="215"/>
        <end position="364"/>
    </location>
</feature>
<dbReference type="PANTHER" id="PTHR12480">
    <property type="entry name" value="ARGININE DEMETHYLASE AND LYSYL-HYDROXYLASE JMJD"/>
    <property type="match status" value="1"/>
</dbReference>
<keyword evidence="1" id="KW-0472">Membrane</keyword>
<dbReference type="SUPFAM" id="SSF51197">
    <property type="entry name" value="Clavaminate synthase-like"/>
    <property type="match status" value="1"/>
</dbReference>
<dbReference type="Proteomes" id="UP001642520">
    <property type="component" value="Unassembled WGS sequence"/>
</dbReference>
<dbReference type="InterPro" id="IPR050910">
    <property type="entry name" value="JMJD6_ArgDemeth/LysHydrox"/>
</dbReference>
<dbReference type="PANTHER" id="PTHR12480:SF19">
    <property type="entry name" value="CUPIN-LIKE DOMAIN-CONTAINING PROTEIN"/>
    <property type="match status" value="1"/>
</dbReference>
<name>A0ABP1NHA9_XYLVO</name>